<feature type="transmembrane region" description="Helical" evidence="10">
    <location>
        <begin position="74"/>
        <end position="99"/>
    </location>
</feature>
<feature type="region of interest" description="Disordered" evidence="9">
    <location>
        <begin position="295"/>
        <end position="317"/>
    </location>
</feature>
<dbReference type="RefSeq" id="XP_014671503.1">
    <property type="nucleotide sequence ID" value="XM_014816017.1"/>
</dbReference>
<dbReference type="InterPro" id="IPR000276">
    <property type="entry name" value="GPCR_Rhodpsn"/>
</dbReference>
<comment type="subcellular location">
    <subcellularLocation>
        <location evidence="1">Membrane</location>
        <topology evidence="1">Multi-pass membrane protein</topology>
    </subcellularLocation>
</comment>
<feature type="transmembrane region" description="Helical" evidence="10">
    <location>
        <begin position="148"/>
        <end position="169"/>
    </location>
</feature>
<dbReference type="PRINTS" id="PR01064">
    <property type="entry name" value="OREXINR"/>
</dbReference>
<keyword evidence="5 10" id="KW-0472">Membrane</keyword>
<dbReference type="GeneID" id="106812193"/>
<evidence type="ECO:0000256" key="2">
    <source>
        <dbReference type="ARBA" id="ARBA00022692"/>
    </source>
</evidence>
<evidence type="ECO:0000256" key="4">
    <source>
        <dbReference type="ARBA" id="ARBA00023040"/>
    </source>
</evidence>
<feature type="transmembrane region" description="Helical" evidence="10">
    <location>
        <begin position="111"/>
        <end position="133"/>
    </location>
</feature>
<keyword evidence="12" id="KW-1185">Reference proteome</keyword>
<keyword evidence="3 10" id="KW-1133">Transmembrane helix</keyword>
<accession>A0ABM1EH32</accession>
<evidence type="ECO:0000256" key="5">
    <source>
        <dbReference type="ARBA" id="ARBA00023136"/>
    </source>
</evidence>
<evidence type="ECO:0000313" key="12">
    <source>
        <dbReference type="Proteomes" id="UP000695022"/>
    </source>
</evidence>
<evidence type="ECO:0000256" key="7">
    <source>
        <dbReference type="ARBA" id="ARBA00023224"/>
    </source>
</evidence>
<dbReference type="Pfam" id="PF00001">
    <property type="entry name" value="7tm_1"/>
    <property type="match status" value="1"/>
</dbReference>
<dbReference type="Proteomes" id="UP000695022">
    <property type="component" value="Unplaced"/>
</dbReference>
<organism evidence="12 13">
    <name type="scientific">Priapulus caudatus</name>
    <name type="common">Priapulid worm</name>
    <dbReference type="NCBI Taxonomy" id="37621"/>
    <lineage>
        <taxon>Eukaryota</taxon>
        <taxon>Metazoa</taxon>
        <taxon>Ecdysozoa</taxon>
        <taxon>Scalidophora</taxon>
        <taxon>Priapulida</taxon>
        <taxon>Priapulimorpha</taxon>
        <taxon>Priapulimorphida</taxon>
        <taxon>Priapulidae</taxon>
        <taxon>Priapulus</taxon>
    </lineage>
</organism>
<keyword evidence="6 8" id="KW-0675">Receptor</keyword>
<keyword evidence="7 8" id="KW-0807">Transducer</keyword>
<dbReference type="PROSITE" id="PS00237">
    <property type="entry name" value="G_PROTEIN_RECEP_F1_1"/>
    <property type="match status" value="1"/>
</dbReference>
<evidence type="ECO:0000256" key="9">
    <source>
        <dbReference type="SAM" id="MobiDB-lite"/>
    </source>
</evidence>
<evidence type="ECO:0000256" key="3">
    <source>
        <dbReference type="ARBA" id="ARBA00022989"/>
    </source>
</evidence>
<evidence type="ECO:0000256" key="1">
    <source>
        <dbReference type="ARBA" id="ARBA00004141"/>
    </source>
</evidence>
<name>A0ABM1EH32_PRICU</name>
<reference evidence="13" key="1">
    <citation type="submission" date="2025-08" db="UniProtKB">
        <authorList>
            <consortium name="RefSeq"/>
        </authorList>
    </citation>
    <scope>IDENTIFICATION</scope>
</reference>
<evidence type="ECO:0000259" key="11">
    <source>
        <dbReference type="PROSITE" id="PS50262"/>
    </source>
</evidence>
<feature type="domain" description="G-protein coupled receptors family 1 profile" evidence="11">
    <location>
        <begin position="90"/>
        <end position="266"/>
    </location>
</feature>
<dbReference type="PANTHER" id="PTHR45695:SF15">
    <property type="entry name" value="OPSIN RH2"/>
    <property type="match status" value="1"/>
</dbReference>
<evidence type="ECO:0000256" key="10">
    <source>
        <dbReference type="SAM" id="Phobius"/>
    </source>
</evidence>
<dbReference type="PROSITE" id="PS50262">
    <property type="entry name" value="G_PROTEIN_RECEP_F1_2"/>
    <property type="match status" value="1"/>
</dbReference>
<comment type="similarity">
    <text evidence="8">Belongs to the G-protein coupled receptor 1 family.</text>
</comment>
<keyword evidence="2 8" id="KW-0812">Transmembrane</keyword>
<evidence type="ECO:0000256" key="6">
    <source>
        <dbReference type="ARBA" id="ARBA00023170"/>
    </source>
</evidence>
<dbReference type="PANTHER" id="PTHR45695">
    <property type="entry name" value="LEUCOKININ RECEPTOR-RELATED"/>
    <property type="match status" value="1"/>
</dbReference>
<gene>
    <name evidence="13" type="primary">LOC106812193</name>
</gene>
<dbReference type="InterPro" id="IPR000204">
    <property type="entry name" value="Orexin_rcpt"/>
</dbReference>
<feature type="transmembrane region" description="Helical" evidence="10">
    <location>
        <begin position="237"/>
        <end position="262"/>
    </location>
</feature>
<sequence length="334" mass="37342">MDPATDPGSFDYVDHADAATTVAMAAMAAIAANDGAADGTMMMADNNCTNEYCVTDEEYYEMIYRYVFPKWYDWIIFCIYMIVFVVGLIGNFLVCYVVLRVNHMQTVTNMFILNLAAGDFMVILICLMPTLLWDTWETWFFGYALCKLVLYLQNVSISVSILTLSAIAVERWYAICHPLKFNSTATRAKLIIACIWMLSFIISVPELVVNYVKPKFEPELTRLLSQCHVWWSAESDMVYRCTLLAVLYVMPLLLMSGTYTLIAQCLWSNTIPGAQQGAVYKAQDQKMSLKSKGTSAVEPAAVGRDAGPKCPLSSSSSESALTWPVHIAARVQVK</sequence>
<dbReference type="SUPFAM" id="SSF81321">
    <property type="entry name" value="Family A G protein-coupled receptor-like"/>
    <property type="match status" value="1"/>
</dbReference>
<dbReference type="Gene3D" id="1.20.1070.10">
    <property type="entry name" value="Rhodopsin 7-helix transmembrane proteins"/>
    <property type="match status" value="1"/>
</dbReference>
<feature type="transmembrane region" description="Helical" evidence="10">
    <location>
        <begin position="190"/>
        <end position="212"/>
    </location>
</feature>
<evidence type="ECO:0000256" key="8">
    <source>
        <dbReference type="RuleBase" id="RU000688"/>
    </source>
</evidence>
<dbReference type="InterPro" id="IPR017452">
    <property type="entry name" value="GPCR_Rhodpsn_7TM"/>
</dbReference>
<dbReference type="PRINTS" id="PR00237">
    <property type="entry name" value="GPCRRHODOPSN"/>
</dbReference>
<protein>
    <submittedName>
        <fullName evidence="13">Orexin receptor type 2-like</fullName>
    </submittedName>
</protein>
<evidence type="ECO:0000313" key="13">
    <source>
        <dbReference type="RefSeq" id="XP_014671503.1"/>
    </source>
</evidence>
<keyword evidence="4 8" id="KW-0297">G-protein coupled receptor</keyword>
<proteinExistence type="inferred from homology"/>